<dbReference type="RefSeq" id="WP_141874154.1">
    <property type="nucleotide sequence ID" value="NZ_VFOX01000002.1"/>
</dbReference>
<proteinExistence type="predicted"/>
<protein>
    <submittedName>
        <fullName evidence="2">Uncharacterized protein</fullName>
    </submittedName>
</protein>
<accession>A0A543BBJ5</accession>
<feature type="chain" id="PRO_5022032931" evidence="1">
    <location>
        <begin position="28"/>
        <end position="233"/>
    </location>
</feature>
<gene>
    <name evidence="2" type="ORF">FB560_3708</name>
</gene>
<organism evidence="2 3">
    <name type="scientific">Microbacterium saperdae</name>
    <dbReference type="NCBI Taxonomy" id="69368"/>
    <lineage>
        <taxon>Bacteria</taxon>
        <taxon>Bacillati</taxon>
        <taxon>Actinomycetota</taxon>
        <taxon>Actinomycetes</taxon>
        <taxon>Micrococcales</taxon>
        <taxon>Microbacteriaceae</taxon>
        <taxon>Microbacterium</taxon>
    </lineage>
</organism>
<evidence type="ECO:0000313" key="3">
    <source>
        <dbReference type="Proteomes" id="UP000317209"/>
    </source>
</evidence>
<dbReference type="AlphaFoldDB" id="A0A543BBJ5"/>
<sequence>MKKKLYSYAALASVFLSIGLVAPAANAADQPDLLGPVPASQIQSRTVTTGDVTVGGCDAQIAKSLSATPDAIATAQEQICDGTVTIKEERFTVNKGEAVEIAADLRMTATETSSFVAKAAAGAVQGAKWSHAYMAVAVKEVHTGTTYWDGDKAWVGTYRGLTGKHVCHAEGGWQLAATVSNISCSKPGPSAKADSVERFDLHMVAKGFPIVFNVGLHNAYTNKGVRSTWQVGG</sequence>
<reference evidence="2 3" key="1">
    <citation type="submission" date="2019-06" db="EMBL/GenBank/DDBJ databases">
        <title>Sequencing the genomes of 1000 actinobacteria strains.</title>
        <authorList>
            <person name="Klenk H.-P."/>
        </authorList>
    </citation>
    <scope>NUCLEOTIDE SEQUENCE [LARGE SCALE GENOMIC DNA]</scope>
    <source>
        <strain evidence="2 3">DSM 20169</strain>
    </source>
</reference>
<name>A0A543BBJ5_9MICO</name>
<keyword evidence="1" id="KW-0732">Signal</keyword>
<dbReference type="EMBL" id="VFOX01000002">
    <property type="protein sequence ID" value="TQL82224.1"/>
    <property type="molecule type" value="Genomic_DNA"/>
</dbReference>
<dbReference type="OrthoDB" id="5118423at2"/>
<evidence type="ECO:0000313" key="2">
    <source>
        <dbReference type="EMBL" id="TQL82224.1"/>
    </source>
</evidence>
<comment type="caution">
    <text evidence="2">The sequence shown here is derived from an EMBL/GenBank/DDBJ whole genome shotgun (WGS) entry which is preliminary data.</text>
</comment>
<keyword evidence="3" id="KW-1185">Reference proteome</keyword>
<evidence type="ECO:0000256" key="1">
    <source>
        <dbReference type="SAM" id="SignalP"/>
    </source>
</evidence>
<dbReference type="Proteomes" id="UP000317209">
    <property type="component" value="Unassembled WGS sequence"/>
</dbReference>
<feature type="signal peptide" evidence="1">
    <location>
        <begin position="1"/>
        <end position="27"/>
    </location>
</feature>